<protein>
    <submittedName>
        <fullName evidence="1">Uncharacterized protein</fullName>
    </submittedName>
</protein>
<dbReference type="RefSeq" id="WP_109061354.1">
    <property type="nucleotide sequence ID" value="NZ_QETA01000002.1"/>
</dbReference>
<reference evidence="2" key="1">
    <citation type="submission" date="2018-05" db="EMBL/GenBank/DDBJ databases">
        <authorList>
            <person name="Li Y."/>
        </authorList>
    </citation>
    <scope>NUCLEOTIDE SEQUENCE [LARGE SCALE GENOMIC DNA]</scope>
    <source>
        <strain evidence="2">3d-2-2</strain>
    </source>
</reference>
<dbReference type="AlphaFoldDB" id="A0A2V1K1T6"/>
<comment type="caution">
    <text evidence="1">The sequence shown here is derived from an EMBL/GenBank/DDBJ whole genome shotgun (WGS) entry which is preliminary data.</text>
</comment>
<evidence type="ECO:0000313" key="1">
    <source>
        <dbReference type="EMBL" id="PWF24076.1"/>
    </source>
</evidence>
<accession>A0A2V1K1T6</accession>
<proteinExistence type="predicted"/>
<dbReference type="EMBL" id="QETA01000002">
    <property type="protein sequence ID" value="PWF24076.1"/>
    <property type="molecule type" value="Genomic_DNA"/>
</dbReference>
<dbReference type="Proteomes" id="UP000245212">
    <property type="component" value="Unassembled WGS sequence"/>
</dbReference>
<gene>
    <name evidence="1" type="ORF">DD235_07125</name>
</gene>
<sequence>MTALQGIPDEELADLARHWRAEALRGSKDARGTAHLYEAELRRRGRNNSDEATQVVLDMRPLSAREESRRWWRLW</sequence>
<organism evidence="1 2">
    <name type="scientific">Corticimicrobacter populi</name>
    <dbReference type="NCBI Taxonomy" id="2175229"/>
    <lineage>
        <taxon>Bacteria</taxon>
        <taxon>Pseudomonadati</taxon>
        <taxon>Pseudomonadota</taxon>
        <taxon>Betaproteobacteria</taxon>
        <taxon>Burkholderiales</taxon>
        <taxon>Alcaligenaceae</taxon>
        <taxon>Corticimicrobacter</taxon>
    </lineage>
</organism>
<name>A0A2V1K1T6_9BURK</name>
<keyword evidence="2" id="KW-1185">Reference proteome</keyword>
<evidence type="ECO:0000313" key="2">
    <source>
        <dbReference type="Proteomes" id="UP000245212"/>
    </source>
</evidence>